<dbReference type="GO" id="GO:0140359">
    <property type="term" value="F:ABC-type transporter activity"/>
    <property type="evidence" value="ECO:0007669"/>
    <property type="project" value="InterPro"/>
</dbReference>
<dbReference type="EMBL" id="AUSU01003717">
    <property type="protein sequence ID" value="EPS66360.1"/>
    <property type="molecule type" value="Genomic_DNA"/>
</dbReference>
<evidence type="ECO:0000256" key="7">
    <source>
        <dbReference type="SAM" id="MobiDB-lite"/>
    </source>
</evidence>
<accession>S8CI54</accession>
<dbReference type="Pfam" id="PF01061">
    <property type="entry name" value="ABC2_membrane"/>
    <property type="match status" value="1"/>
</dbReference>
<dbReference type="AlphaFoldDB" id="S8CI54"/>
<dbReference type="InterPro" id="IPR013525">
    <property type="entry name" value="ABC2_TM"/>
</dbReference>
<keyword evidence="5 8" id="KW-1133">Transmembrane helix</keyword>
<organism evidence="10 11">
    <name type="scientific">Genlisea aurea</name>
    <dbReference type="NCBI Taxonomy" id="192259"/>
    <lineage>
        <taxon>Eukaryota</taxon>
        <taxon>Viridiplantae</taxon>
        <taxon>Streptophyta</taxon>
        <taxon>Embryophyta</taxon>
        <taxon>Tracheophyta</taxon>
        <taxon>Spermatophyta</taxon>
        <taxon>Magnoliopsida</taxon>
        <taxon>eudicotyledons</taxon>
        <taxon>Gunneridae</taxon>
        <taxon>Pentapetalae</taxon>
        <taxon>asterids</taxon>
        <taxon>lamiids</taxon>
        <taxon>Lamiales</taxon>
        <taxon>Lentibulariaceae</taxon>
        <taxon>Genlisea</taxon>
    </lineage>
</organism>
<keyword evidence="6 8" id="KW-0472">Membrane</keyword>
<feature type="transmembrane region" description="Helical" evidence="8">
    <location>
        <begin position="70"/>
        <end position="91"/>
    </location>
</feature>
<name>S8CI54_9LAMI</name>
<evidence type="ECO:0000313" key="11">
    <source>
        <dbReference type="Proteomes" id="UP000015453"/>
    </source>
</evidence>
<feature type="region of interest" description="Disordered" evidence="7">
    <location>
        <begin position="308"/>
        <end position="345"/>
    </location>
</feature>
<comment type="similarity">
    <text evidence="2">Belongs to the ABC transporter superfamily. ABCG family. Eye pigment precursor importer (TC 3.A.1.204) subfamily.</text>
</comment>
<comment type="subcellular location">
    <subcellularLocation>
        <location evidence="1">Membrane</location>
        <topology evidence="1">Multi-pass membrane protein</topology>
    </subcellularLocation>
</comment>
<feature type="non-terminal residue" evidence="10">
    <location>
        <position position="1"/>
    </location>
</feature>
<evidence type="ECO:0000313" key="10">
    <source>
        <dbReference type="EMBL" id="EPS66360.1"/>
    </source>
</evidence>
<feature type="transmembrane region" description="Helical" evidence="8">
    <location>
        <begin position="37"/>
        <end position="58"/>
    </location>
</feature>
<dbReference type="Proteomes" id="UP000015453">
    <property type="component" value="Unassembled WGS sequence"/>
</dbReference>
<feature type="transmembrane region" description="Helical" evidence="8">
    <location>
        <begin position="175"/>
        <end position="199"/>
    </location>
</feature>
<protein>
    <recommendedName>
        <fullName evidence="9">ABC-2 type transporter transmembrane domain-containing protein</fullName>
    </recommendedName>
</protein>
<feature type="transmembrane region" description="Helical" evidence="8">
    <location>
        <begin position="263"/>
        <end position="284"/>
    </location>
</feature>
<keyword evidence="3" id="KW-0813">Transport</keyword>
<dbReference type="PANTHER" id="PTHR48042">
    <property type="entry name" value="ABC TRANSPORTER G FAMILY MEMBER 11"/>
    <property type="match status" value="1"/>
</dbReference>
<evidence type="ECO:0000256" key="1">
    <source>
        <dbReference type="ARBA" id="ARBA00004141"/>
    </source>
</evidence>
<feature type="transmembrane region" description="Helical" evidence="8">
    <location>
        <begin position="147"/>
        <end position="169"/>
    </location>
</feature>
<feature type="compositionally biased region" description="Polar residues" evidence="7">
    <location>
        <begin position="327"/>
        <end position="345"/>
    </location>
</feature>
<reference evidence="10 11" key="1">
    <citation type="journal article" date="2013" name="BMC Genomics">
        <title>The miniature genome of a carnivorous plant Genlisea aurea contains a low number of genes and short non-coding sequences.</title>
        <authorList>
            <person name="Leushkin E.V."/>
            <person name="Sutormin R.A."/>
            <person name="Nabieva E.R."/>
            <person name="Penin A.A."/>
            <person name="Kondrashov A.S."/>
            <person name="Logacheva M.D."/>
        </authorList>
    </citation>
    <scope>NUCLEOTIDE SEQUENCE [LARGE SCALE GENOMIC DNA]</scope>
</reference>
<proteinExistence type="inferred from homology"/>
<evidence type="ECO:0000256" key="2">
    <source>
        <dbReference type="ARBA" id="ARBA00005814"/>
    </source>
</evidence>
<keyword evidence="4 8" id="KW-0812">Transmembrane</keyword>
<evidence type="ECO:0000256" key="3">
    <source>
        <dbReference type="ARBA" id="ARBA00022448"/>
    </source>
</evidence>
<evidence type="ECO:0000256" key="8">
    <source>
        <dbReference type="SAM" id="Phobius"/>
    </source>
</evidence>
<keyword evidence="11" id="KW-1185">Reference proteome</keyword>
<dbReference type="PANTHER" id="PTHR48042:SF18">
    <property type="entry name" value="ABC TRANSPORTER G FAMILY MEMBER 12"/>
    <property type="match status" value="1"/>
</dbReference>
<dbReference type="GO" id="GO:0016020">
    <property type="term" value="C:membrane"/>
    <property type="evidence" value="ECO:0007669"/>
    <property type="project" value="UniProtKB-SubCell"/>
</dbReference>
<feature type="transmembrane region" description="Helical" evidence="8">
    <location>
        <begin position="111"/>
        <end position="135"/>
    </location>
</feature>
<sequence length="345" mass="39393">SGVELDTIKIKHAVWWKQLVTLTERSFKNMNRDIGYYWSRIIIYTLVALSVGTLFYNVGNGYSSILARGACGGFVTGFMTFMSIGGFPSFIEEMKVFYRERRNGYYGVSVFILSNFLSSFPFLVAVTLITGTITFYMVKFRSEFSHYIFFCLNIFGSIAMVESVMMIVASMVPNFLMGMVTGAGVLGIMMMTAGFFRLLPDLPKPFWRYPVSYIGYGAWSLQGAYKNDMLGMVFDPLIPGDPKIKGEDVIVHMFKLSLDHSKWWDLCALYSLIVCYRLLFFFVLKSRERIGPYFQSLYTKRVMHRFKQRPSFKRKGSSASSNSSSKRYQSLHSLSSQEGLNSPIP</sequence>
<feature type="compositionally biased region" description="Low complexity" evidence="7">
    <location>
        <begin position="317"/>
        <end position="326"/>
    </location>
</feature>
<dbReference type="InterPro" id="IPR052215">
    <property type="entry name" value="Plant_ABCG"/>
</dbReference>
<evidence type="ECO:0000256" key="4">
    <source>
        <dbReference type="ARBA" id="ARBA00022692"/>
    </source>
</evidence>
<feature type="domain" description="ABC-2 type transporter transmembrane" evidence="9">
    <location>
        <begin position="18"/>
        <end position="227"/>
    </location>
</feature>
<dbReference type="OrthoDB" id="66620at2759"/>
<evidence type="ECO:0000256" key="5">
    <source>
        <dbReference type="ARBA" id="ARBA00022989"/>
    </source>
</evidence>
<evidence type="ECO:0000259" key="9">
    <source>
        <dbReference type="Pfam" id="PF01061"/>
    </source>
</evidence>
<comment type="caution">
    <text evidence="10">The sequence shown here is derived from an EMBL/GenBank/DDBJ whole genome shotgun (WGS) entry which is preliminary data.</text>
</comment>
<gene>
    <name evidence="10" type="ORF">M569_08416</name>
</gene>
<evidence type="ECO:0000256" key="6">
    <source>
        <dbReference type="ARBA" id="ARBA00023136"/>
    </source>
</evidence>